<dbReference type="Proteomes" id="UP000515135">
    <property type="component" value="Unplaced"/>
</dbReference>
<keyword evidence="3" id="KW-1185">Reference proteome</keyword>
<dbReference type="PANTHER" id="PTHR21530">
    <property type="entry name" value="PHEROMONE SHUTDOWN PROTEIN"/>
    <property type="match status" value="1"/>
</dbReference>
<dbReference type="PANTHER" id="PTHR21530:SF7">
    <property type="entry name" value="TRAB DOMAIN-CONTAINING PROTEIN"/>
    <property type="match status" value="1"/>
</dbReference>
<dbReference type="RefSeq" id="XP_019634225.1">
    <property type="nucleotide sequence ID" value="XM_019778666.1"/>
</dbReference>
<proteinExistence type="predicted"/>
<dbReference type="Pfam" id="PF01963">
    <property type="entry name" value="TraB_PrgY_gumN"/>
    <property type="match status" value="1"/>
</dbReference>
<feature type="compositionally biased region" description="Acidic residues" evidence="1">
    <location>
        <begin position="142"/>
        <end position="165"/>
    </location>
</feature>
<dbReference type="InterPro" id="IPR002816">
    <property type="entry name" value="TraB/PrgY/GumN_fam"/>
</dbReference>
<feature type="chain" id="PRO_5027605769" evidence="2">
    <location>
        <begin position="27"/>
        <end position="484"/>
    </location>
</feature>
<dbReference type="GeneID" id="109477411"/>
<dbReference type="InterPro" id="IPR046345">
    <property type="entry name" value="TraB_PrgY-like"/>
</dbReference>
<accession>A0A6P4YXZ4</accession>
<sequence length="484" mass="54266">MFFSCTFPYCFFSLLVVIHISCCTWCTCVYPNFCAGEGGRCRRSVFTCCRCRRTVATCLHSITCTEHCVLVWSFLTDDFNVEELDPFRAAKYARICFSGSDEYSSSGDEVIDHVSRRKYSTKDRWGGGDPGQGRDNSAELGSNEEEEDDDLDLDDEGDGDYDTDVEVPLPLDNEEDLEEAPVLRQRKPVTSLPETVTTLDTEDGGKVYVIGTAHFSEESQQDVIKTIETVQPDVVLVELCKSRVNILQLDEKTLLEEAKNINMGKVKAAIKQSGLVTGLMQILLLHMSAHITEQLGMAPGGEFRTAFRQAQQVPSCKVHLGDRPIQITLQRAIAALSVWQKIRLAWYMIMSKEPISKEEVEKCKQRDLLEEMLAEMTGEFPALSRVFVTERDQYLAYSLRLAARPVPSHDAQGVVPAVVVGVVGMGHVPGIVENWSKIVDIQRLLSVPQTSRTQVILRWTVKLGLLGLLGYGCWRFAKWSSLMR</sequence>
<protein>
    <submittedName>
        <fullName evidence="4">TraB domain-containing protein-like isoform X1</fullName>
    </submittedName>
</protein>
<evidence type="ECO:0000313" key="3">
    <source>
        <dbReference type="Proteomes" id="UP000515135"/>
    </source>
</evidence>
<dbReference type="OrthoDB" id="48306at2759"/>
<dbReference type="AlphaFoldDB" id="A0A6P4YXZ4"/>
<feature type="region of interest" description="Disordered" evidence="1">
    <location>
        <begin position="120"/>
        <end position="168"/>
    </location>
</feature>
<evidence type="ECO:0000256" key="1">
    <source>
        <dbReference type="SAM" id="MobiDB-lite"/>
    </source>
</evidence>
<evidence type="ECO:0000256" key="2">
    <source>
        <dbReference type="SAM" id="SignalP"/>
    </source>
</evidence>
<organism evidence="3 4">
    <name type="scientific">Branchiostoma belcheri</name>
    <name type="common">Amphioxus</name>
    <dbReference type="NCBI Taxonomy" id="7741"/>
    <lineage>
        <taxon>Eukaryota</taxon>
        <taxon>Metazoa</taxon>
        <taxon>Chordata</taxon>
        <taxon>Cephalochordata</taxon>
        <taxon>Leptocardii</taxon>
        <taxon>Amphioxiformes</taxon>
        <taxon>Branchiostomatidae</taxon>
        <taxon>Branchiostoma</taxon>
    </lineage>
</organism>
<dbReference type="CDD" id="cd14726">
    <property type="entry name" value="TraB_PrgY-like"/>
    <property type="match status" value="1"/>
</dbReference>
<reference evidence="4" key="1">
    <citation type="submission" date="2025-08" db="UniProtKB">
        <authorList>
            <consortium name="RefSeq"/>
        </authorList>
    </citation>
    <scope>IDENTIFICATION</scope>
    <source>
        <tissue evidence="4">Gonad</tissue>
    </source>
</reference>
<name>A0A6P4YXZ4_BRABE</name>
<gene>
    <name evidence="4" type="primary">LOC109477411</name>
</gene>
<keyword evidence="2" id="KW-0732">Signal</keyword>
<dbReference type="KEGG" id="bbel:109477411"/>
<feature type="signal peptide" evidence="2">
    <location>
        <begin position="1"/>
        <end position="26"/>
    </location>
</feature>
<evidence type="ECO:0000313" key="4">
    <source>
        <dbReference type="RefSeq" id="XP_019634225.1"/>
    </source>
</evidence>